<gene>
    <name evidence="2" type="ORF">FIU01_11270</name>
</gene>
<keyword evidence="3" id="KW-1185">Reference proteome</keyword>
<dbReference type="AlphaFoldDB" id="A0A5B8CUS4"/>
<organism evidence="2 3">
    <name type="scientific">Methylophilus medardicus</name>
    <dbReference type="NCBI Taxonomy" id="2588534"/>
    <lineage>
        <taxon>Bacteria</taxon>
        <taxon>Pseudomonadati</taxon>
        <taxon>Pseudomonadota</taxon>
        <taxon>Betaproteobacteria</taxon>
        <taxon>Nitrosomonadales</taxon>
        <taxon>Methylophilaceae</taxon>
        <taxon>Methylophilus</taxon>
    </lineage>
</organism>
<evidence type="ECO:0000313" key="3">
    <source>
        <dbReference type="Proteomes" id="UP000311008"/>
    </source>
</evidence>
<name>A0A5B8CUS4_9PROT</name>
<accession>A0A5B8CUS4</accession>
<evidence type="ECO:0000313" key="2">
    <source>
        <dbReference type="EMBL" id="QDC45042.1"/>
    </source>
</evidence>
<dbReference type="EMBL" id="CP040946">
    <property type="protein sequence ID" value="QDC45042.1"/>
    <property type="molecule type" value="Genomic_DNA"/>
</dbReference>
<dbReference type="RefSeq" id="WP_140004367.1">
    <property type="nucleotide sequence ID" value="NZ_CP040946.1"/>
</dbReference>
<dbReference type="KEGG" id="mmec:FIU01_11270"/>
<proteinExistence type="predicted"/>
<feature type="region of interest" description="Disordered" evidence="1">
    <location>
        <begin position="42"/>
        <end position="62"/>
    </location>
</feature>
<evidence type="ECO:0000256" key="1">
    <source>
        <dbReference type="SAM" id="MobiDB-lite"/>
    </source>
</evidence>
<sequence length="62" mass="6837">MDKEIELEGRRVIIECKQVEINGETVITPKVVQVIDVPMAQETTTFDHPVTDTPRASQADGG</sequence>
<protein>
    <submittedName>
        <fullName evidence="2">Uncharacterized protein</fullName>
    </submittedName>
</protein>
<reference evidence="3" key="1">
    <citation type="journal article" date="2019" name="ISME J.">
        <title>Evolution in action: habitat transition from sediment to the pelagial leads to genome streamlining in Methylophilaceae.</title>
        <authorList>
            <person name="Salcher M."/>
            <person name="Schaefle D."/>
            <person name="Kaspar M."/>
            <person name="Neuenschwander S.M."/>
            <person name="Ghai R."/>
        </authorList>
    </citation>
    <scope>NUCLEOTIDE SEQUENCE [LARGE SCALE GENOMIC DNA]</scope>
    <source>
        <strain evidence="3">MMS-M-51</strain>
    </source>
</reference>
<dbReference type="Proteomes" id="UP000311008">
    <property type="component" value="Chromosome"/>
</dbReference>